<dbReference type="PROSITE" id="PS51257">
    <property type="entry name" value="PROKAR_LIPOPROTEIN"/>
    <property type="match status" value="1"/>
</dbReference>
<name>A0A7K1Y934_9SPHI</name>
<organism evidence="1 2">
    <name type="scientific">Hufsiella arboris</name>
    <dbReference type="NCBI Taxonomy" id="2695275"/>
    <lineage>
        <taxon>Bacteria</taxon>
        <taxon>Pseudomonadati</taxon>
        <taxon>Bacteroidota</taxon>
        <taxon>Sphingobacteriia</taxon>
        <taxon>Sphingobacteriales</taxon>
        <taxon>Sphingobacteriaceae</taxon>
        <taxon>Hufsiella</taxon>
    </lineage>
</organism>
<dbReference type="Proteomes" id="UP000466586">
    <property type="component" value="Unassembled WGS sequence"/>
</dbReference>
<evidence type="ECO:0000313" key="1">
    <source>
        <dbReference type="EMBL" id="MXV51104.1"/>
    </source>
</evidence>
<dbReference type="EMBL" id="WVHT01000003">
    <property type="protein sequence ID" value="MXV51104.1"/>
    <property type="molecule type" value="Genomic_DNA"/>
</dbReference>
<dbReference type="RefSeq" id="WP_160844271.1">
    <property type="nucleotide sequence ID" value="NZ_WVHT01000003.1"/>
</dbReference>
<accession>A0A7K1Y934</accession>
<proteinExistence type="predicted"/>
<comment type="caution">
    <text evidence="1">The sequence shown here is derived from an EMBL/GenBank/DDBJ whole genome shotgun (WGS) entry which is preliminary data.</text>
</comment>
<gene>
    <name evidence="1" type="ORF">GS399_09000</name>
</gene>
<sequence length="126" mass="14354">MKITLLSLALCTILFSACKKKNEAPASGINIRIENKSSYQFDNVLVWAGDVKNNYGSIKPGQTSEYKIFNEAYRYAYVKLNVGEKEFILQPIDYVGETPLEAGKYTYQLTVSNYDQSRLNLSYKKD</sequence>
<evidence type="ECO:0000313" key="2">
    <source>
        <dbReference type="Proteomes" id="UP000466586"/>
    </source>
</evidence>
<dbReference type="AlphaFoldDB" id="A0A7K1Y934"/>
<keyword evidence="2" id="KW-1185">Reference proteome</keyword>
<reference evidence="1 2" key="1">
    <citation type="submission" date="2019-11" db="EMBL/GenBank/DDBJ databases">
        <title>Pedobacter sp. HMF7647 Genome sequencing and assembly.</title>
        <authorList>
            <person name="Kang H."/>
            <person name="Kim H."/>
            <person name="Joh K."/>
        </authorList>
    </citation>
    <scope>NUCLEOTIDE SEQUENCE [LARGE SCALE GENOMIC DNA]</scope>
    <source>
        <strain evidence="1 2">HMF7647</strain>
    </source>
</reference>
<protein>
    <submittedName>
        <fullName evidence="1">Uncharacterized protein</fullName>
    </submittedName>
</protein>